<keyword evidence="3" id="KW-1185">Reference proteome</keyword>
<organism evidence="2 3">
    <name type="scientific">Splendidivirga corallicola</name>
    <dbReference type="NCBI Taxonomy" id="3051826"/>
    <lineage>
        <taxon>Bacteria</taxon>
        <taxon>Pseudomonadati</taxon>
        <taxon>Bacteroidota</taxon>
        <taxon>Cytophagia</taxon>
        <taxon>Cytophagales</taxon>
        <taxon>Splendidivirgaceae</taxon>
        <taxon>Splendidivirga</taxon>
    </lineage>
</organism>
<name>A0ABT8KI53_9BACT</name>
<dbReference type="Proteomes" id="UP001172082">
    <property type="component" value="Unassembled WGS sequence"/>
</dbReference>
<evidence type="ECO:0000256" key="1">
    <source>
        <dbReference type="ARBA" id="ARBA00010457"/>
    </source>
</evidence>
<evidence type="ECO:0000313" key="2">
    <source>
        <dbReference type="EMBL" id="MDN5200394.1"/>
    </source>
</evidence>
<comment type="caution">
    <text evidence="2">The sequence shown here is derived from an EMBL/GenBank/DDBJ whole genome shotgun (WGS) entry which is preliminary data.</text>
</comment>
<sequence>MRKNYSILVAFLVFSCVFVVSCSDSEPTNLGEFTGNEVTYQLFSASDYNIAGHIIFKQKTDNGIQAEVSLQNTQDGALHPLHLHYGAIGNDGDLALLLEPIKGLSGKSTTVFSILGDESKFTYDDLLNFDGSVKVHLDDGLNRDVVLAGGNIGKNNLNSTSIKACTDFTDGI</sequence>
<dbReference type="SUPFAM" id="SSF49329">
    <property type="entry name" value="Cu,Zn superoxide dismutase-like"/>
    <property type="match status" value="1"/>
</dbReference>
<evidence type="ECO:0000313" key="3">
    <source>
        <dbReference type="Proteomes" id="UP001172082"/>
    </source>
</evidence>
<dbReference type="InterPro" id="IPR036423">
    <property type="entry name" value="SOD-like_Cu/Zn_dom_sf"/>
</dbReference>
<dbReference type="EMBL" id="JAUJEA010000001">
    <property type="protein sequence ID" value="MDN5200394.1"/>
    <property type="molecule type" value="Genomic_DNA"/>
</dbReference>
<gene>
    <name evidence="2" type="ORF">QQ008_03455</name>
</gene>
<protein>
    <recommendedName>
        <fullName evidence="4">CHRD domain-containing protein</fullName>
    </recommendedName>
</protein>
<accession>A0ABT8KI53</accession>
<proteinExistence type="inferred from homology"/>
<dbReference type="PROSITE" id="PS51257">
    <property type="entry name" value="PROKAR_LIPOPROTEIN"/>
    <property type="match status" value="1"/>
</dbReference>
<reference evidence="2" key="1">
    <citation type="submission" date="2023-06" db="EMBL/GenBank/DDBJ databases">
        <title>Genomic of Parafulvivirga corallium.</title>
        <authorList>
            <person name="Wang G."/>
        </authorList>
    </citation>
    <scope>NUCLEOTIDE SEQUENCE</scope>
    <source>
        <strain evidence="2">BMA10</strain>
    </source>
</reference>
<comment type="similarity">
    <text evidence="1">Belongs to the Cu-Zn superoxide dismutase family.</text>
</comment>
<evidence type="ECO:0008006" key="4">
    <source>
        <dbReference type="Google" id="ProtNLM"/>
    </source>
</evidence>
<dbReference type="RefSeq" id="WP_346750419.1">
    <property type="nucleotide sequence ID" value="NZ_JAUJEA010000001.1"/>
</dbReference>